<dbReference type="EMBL" id="QHHQ01000009">
    <property type="protein sequence ID" value="RAH97365.1"/>
    <property type="molecule type" value="Genomic_DNA"/>
</dbReference>
<evidence type="ECO:0000313" key="2">
    <source>
        <dbReference type="Proteomes" id="UP000249590"/>
    </source>
</evidence>
<dbReference type="InterPro" id="IPR053143">
    <property type="entry name" value="Arylsulfate_ST"/>
</dbReference>
<dbReference type="PANTHER" id="PTHR35340">
    <property type="entry name" value="PQQ ENZYME REPEAT PROTEIN-RELATED"/>
    <property type="match status" value="1"/>
</dbReference>
<comment type="caution">
    <text evidence="1">The sequence shown here is derived from an EMBL/GenBank/DDBJ whole genome shotgun (WGS) entry which is preliminary data.</text>
</comment>
<organism evidence="1 2">
    <name type="scientific">Acuticoccus sediminis</name>
    <dbReference type="NCBI Taxonomy" id="2184697"/>
    <lineage>
        <taxon>Bacteria</taxon>
        <taxon>Pseudomonadati</taxon>
        <taxon>Pseudomonadota</taxon>
        <taxon>Alphaproteobacteria</taxon>
        <taxon>Hyphomicrobiales</taxon>
        <taxon>Amorphaceae</taxon>
        <taxon>Acuticoccus</taxon>
    </lineage>
</organism>
<reference evidence="1 2" key="1">
    <citation type="submission" date="2018-05" db="EMBL/GenBank/DDBJ databases">
        <title>Acuticoccus sediminis sp. nov., isolated from deep-sea sediment of Indian Ocean.</title>
        <authorList>
            <person name="Liu X."/>
            <person name="Lai Q."/>
            <person name="Du Y."/>
            <person name="Sun F."/>
            <person name="Zhang X."/>
            <person name="Wang S."/>
            <person name="Shao Z."/>
        </authorList>
    </citation>
    <scope>NUCLEOTIDE SEQUENCE [LARGE SCALE GENOMIC DNA]</scope>
    <source>
        <strain evidence="1 2">PTG4-2</strain>
    </source>
</reference>
<proteinExistence type="predicted"/>
<protein>
    <recommendedName>
        <fullName evidence="3">Arylsulfotransferase ASST</fullName>
    </recommendedName>
</protein>
<dbReference type="InterPro" id="IPR015943">
    <property type="entry name" value="WD40/YVTN_repeat-like_dom_sf"/>
</dbReference>
<keyword evidence="2" id="KW-1185">Reference proteome</keyword>
<accession>A0A8B2NLM9</accession>
<dbReference type="RefSeq" id="WP_111351919.1">
    <property type="nucleotide sequence ID" value="NZ_QHHQ01000009.1"/>
</dbReference>
<dbReference type="InterPro" id="IPR039535">
    <property type="entry name" value="ASST-like"/>
</dbReference>
<dbReference type="AlphaFoldDB" id="A0A8B2NLM9"/>
<dbReference type="Pfam" id="PF14269">
    <property type="entry name" value="Arylsulfotran_2"/>
    <property type="match status" value="1"/>
</dbReference>
<dbReference type="SUPFAM" id="SSF101898">
    <property type="entry name" value="NHL repeat"/>
    <property type="match status" value="1"/>
</dbReference>
<dbReference type="Gene3D" id="2.130.10.10">
    <property type="entry name" value="YVTN repeat-like/Quinoprotein amine dehydrogenase"/>
    <property type="match status" value="1"/>
</dbReference>
<dbReference type="PANTHER" id="PTHR35340:SF5">
    <property type="entry name" value="ASST-DOMAIN-CONTAINING PROTEIN"/>
    <property type="match status" value="1"/>
</dbReference>
<evidence type="ECO:0000313" key="1">
    <source>
        <dbReference type="EMBL" id="RAH97365.1"/>
    </source>
</evidence>
<dbReference type="Proteomes" id="UP000249590">
    <property type="component" value="Unassembled WGS sequence"/>
</dbReference>
<dbReference type="OrthoDB" id="264813at2"/>
<gene>
    <name evidence="1" type="ORF">DLJ53_29660</name>
</gene>
<name>A0A8B2NLM9_9HYPH</name>
<sequence length="428" mass="47215">MARSGGQNRGPFVFALSGIVLATVYGVLAARLDWFPSPQIALAETTVRDLSAHWKNDLKLEPNRHLVEAYAKGPTAGSERGYRVVAPDAVAEGYVLVAGLNPAQDESFHAVTLYDAAGKQVHRWPVFYERLDPEGNPPQNVMLHGMEVLEDGSLVVTFDVGNAMARIDACGEPMWITSGGFHHSITRDDKGLLWSWRGDDIVAVDENTGEVVRDLPLRTRILNAGGGQQGVFGMHASTENAAGLQFSADPFHANDVEPLTADLAPAFPMFEEGDLLISLRELNLVAVIEPDEGRLRWYRHGPWHRQHDPDFEPDGTITVFDNSTGLGRSRIRRVDPATGDVTDAVPLRDDARFYTWQRGKHQTLPNGNVLVTEAERGRVLEIAPDGSLVWEREVAWDDDRNVIITEARHVPSTFFADGPPSCVPHRQS</sequence>
<evidence type="ECO:0008006" key="3">
    <source>
        <dbReference type="Google" id="ProtNLM"/>
    </source>
</evidence>